<comment type="caution">
    <text evidence="1">The sequence shown here is derived from an EMBL/GenBank/DDBJ whole genome shotgun (WGS) entry which is preliminary data.</text>
</comment>
<proteinExistence type="predicted"/>
<reference evidence="1 2" key="2">
    <citation type="journal article" date="2022" name="Mol. Ecol. Resour.">
        <title>The genomes of chicory, endive, great burdock and yacon provide insights into Asteraceae paleo-polyploidization history and plant inulin production.</title>
        <authorList>
            <person name="Fan W."/>
            <person name="Wang S."/>
            <person name="Wang H."/>
            <person name="Wang A."/>
            <person name="Jiang F."/>
            <person name="Liu H."/>
            <person name="Zhao H."/>
            <person name="Xu D."/>
            <person name="Zhang Y."/>
        </authorList>
    </citation>
    <scope>NUCLEOTIDE SEQUENCE [LARGE SCALE GENOMIC DNA]</scope>
    <source>
        <strain evidence="2">cv. Niubang</strain>
    </source>
</reference>
<accession>A0ACB8YI92</accession>
<evidence type="ECO:0000313" key="2">
    <source>
        <dbReference type="Proteomes" id="UP001055879"/>
    </source>
</evidence>
<protein>
    <submittedName>
        <fullName evidence="1">Uncharacterized protein</fullName>
    </submittedName>
</protein>
<dbReference type="Proteomes" id="UP001055879">
    <property type="component" value="Linkage Group LG12"/>
</dbReference>
<sequence length="224" mass="25340">MEFTKNHFSTFEDDLKGDIMCLNKLVQDFVAAKVPHHSLPFRHDSTLQNLDDAKKGERSSTTKSEDKRKTLAVLAHIPIASPSTRAPNPLVAPISTSFISTIPLLVVVLRTLEKVYKDCKDDSLLVQKVATADYDEVDDDVVVNDTTYCRRYLLDAYKGKEWNEENSIGYNTTLTSARRTHLSLYFLSLLSLSKLTAKNRNFLSSLQKEKIEDDLSLKKVKVLT</sequence>
<gene>
    <name evidence="1" type="ORF">L6452_34730</name>
</gene>
<organism evidence="1 2">
    <name type="scientific">Arctium lappa</name>
    <name type="common">Greater burdock</name>
    <name type="synonym">Lappa major</name>
    <dbReference type="NCBI Taxonomy" id="4217"/>
    <lineage>
        <taxon>Eukaryota</taxon>
        <taxon>Viridiplantae</taxon>
        <taxon>Streptophyta</taxon>
        <taxon>Embryophyta</taxon>
        <taxon>Tracheophyta</taxon>
        <taxon>Spermatophyta</taxon>
        <taxon>Magnoliopsida</taxon>
        <taxon>eudicotyledons</taxon>
        <taxon>Gunneridae</taxon>
        <taxon>Pentapetalae</taxon>
        <taxon>asterids</taxon>
        <taxon>campanulids</taxon>
        <taxon>Asterales</taxon>
        <taxon>Asteraceae</taxon>
        <taxon>Carduoideae</taxon>
        <taxon>Cardueae</taxon>
        <taxon>Arctiinae</taxon>
        <taxon>Arctium</taxon>
    </lineage>
</organism>
<dbReference type="EMBL" id="CM042058">
    <property type="protein sequence ID" value="KAI3685484.1"/>
    <property type="molecule type" value="Genomic_DNA"/>
</dbReference>
<evidence type="ECO:0000313" key="1">
    <source>
        <dbReference type="EMBL" id="KAI3685484.1"/>
    </source>
</evidence>
<keyword evidence="2" id="KW-1185">Reference proteome</keyword>
<name>A0ACB8YI92_ARCLA</name>
<reference evidence="2" key="1">
    <citation type="journal article" date="2022" name="Mol. Ecol. Resour.">
        <title>The genomes of chicory, endive, great burdock and yacon provide insights into Asteraceae palaeo-polyploidization history and plant inulin production.</title>
        <authorList>
            <person name="Fan W."/>
            <person name="Wang S."/>
            <person name="Wang H."/>
            <person name="Wang A."/>
            <person name="Jiang F."/>
            <person name="Liu H."/>
            <person name="Zhao H."/>
            <person name="Xu D."/>
            <person name="Zhang Y."/>
        </authorList>
    </citation>
    <scope>NUCLEOTIDE SEQUENCE [LARGE SCALE GENOMIC DNA]</scope>
    <source>
        <strain evidence="2">cv. Niubang</strain>
    </source>
</reference>